<gene>
    <name evidence="7" type="ordered locus">Mzhil_0393</name>
</gene>
<feature type="transmembrane region" description="Helical" evidence="6">
    <location>
        <begin position="12"/>
        <end position="37"/>
    </location>
</feature>
<feature type="transmembrane region" description="Helical" evidence="6">
    <location>
        <begin position="120"/>
        <end position="143"/>
    </location>
</feature>
<feature type="transmembrane region" description="Helical" evidence="6">
    <location>
        <begin position="179"/>
        <end position="201"/>
    </location>
</feature>
<dbReference type="GO" id="GO:0022857">
    <property type="term" value="F:transmembrane transporter activity"/>
    <property type="evidence" value="ECO:0007669"/>
    <property type="project" value="InterPro"/>
</dbReference>
<organism evidence="7 8">
    <name type="scientific">Methanosalsum zhilinae (strain DSM 4017 / NBRC 107636 / OCM 62 / WeN5)</name>
    <name type="common">Methanohalophilus zhilinae</name>
    <dbReference type="NCBI Taxonomy" id="679901"/>
    <lineage>
        <taxon>Archaea</taxon>
        <taxon>Methanobacteriati</taxon>
        <taxon>Methanobacteriota</taxon>
        <taxon>Stenosarchaea group</taxon>
        <taxon>Methanomicrobia</taxon>
        <taxon>Methanosarcinales</taxon>
        <taxon>Methanosarcinaceae</taxon>
        <taxon>Methanosalsum</taxon>
    </lineage>
</organism>
<dbReference type="PANTHER" id="PTHR42770:SF11">
    <property type="entry name" value="INNER MEMBRANE TRANSPORT PROTEIN YBAT"/>
    <property type="match status" value="1"/>
</dbReference>
<feature type="transmembrane region" description="Helical" evidence="6">
    <location>
        <begin position="150"/>
        <end position="173"/>
    </location>
</feature>
<dbReference type="HOGENOM" id="CLU_007946_15_12_2"/>
<feature type="transmembrane region" description="Helical" evidence="6">
    <location>
        <begin position="317"/>
        <end position="335"/>
    </location>
</feature>
<accession>F7XPE0</accession>
<dbReference type="Proteomes" id="UP000006622">
    <property type="component" value="Chromosome"/>
</dbReference>
<dbReference type="STRING" id="679901.Mzhil_0393"/>
<comment type="subcellular location">
    <subcellularLocation>
        <location evidence="1">Cell membrane</location>
        <topology evidence="1">Multi-pass membrane protein</topology>
    </subcellularLocation>
</comment>
<feature type="transmembrane region" description="Helical" evidence="6">
    <location>
        <begin position="377"/>
        <end position="399"/>
    </location>
</feature>
<dbReference type="Pfam" id="PF13520">
    <property type="entry name" value="AA_permease_2"/>
    <property type="match status" value="1"/>
</dbReference>
<keyword evidence="3 6" id="KW-0812">Transmembrane</keyword>
<reference evidence="7 8" key="1">
    <citation type="submission" date="2010-07" db="EMBL/GenBank/DDBJ databases">
        <title>The complete genome of Methanosalsum zhilinae DSM 4017.</title>
        <authorList>
            <consortium name="US DOE Joint Genome Institute (JGI-PGF)"/>
            <person name="Lucas S."/>
            <person name="Copeland A."/>
            <person name="Lapidus A."/>
            <person name="Glavina del Rio T."/>
            <person name="Dalin E."/>
            <person name="Tice H."/>
            <person name="Bruce D."/>
            <person name="Goodwin L."/>
            <person name="Pitluck S."/>
            <person name="Kyrpides N."/>
            <person name="Mavromatis K."/>
            <person name="Ovchinnikova G."/>
            <person name="Daligault H."/>
            <person name="Detter J.C."/>
            <person name="Han C."/>
            <person name="Tapia R."/>
            <person name="Larimer F."/>
            <person name="Land M."/>
            <person name="Hauser L."/>
            <person name="Markowitz V."/>
            <person name="Cheng J.-F."/>
            <person name="Hugenholtz P."/>
            <person name="Woyke T."/>
            <person name="Wu D."/>
            <person name="Spring S."/>
            <person name="Schueler E."/>
            <person name="Brambilla E."/>
            <person name="Klenk H.-P."/>
            <person name="Eisen J.A."/>
        </authorList>
    </citation>
    <scope>NUCLEOTIDE SEQUENCE [LARGE SCALE GENOMIC DNA]</scope>
    <source>
        <strain evidence="8">DSM 4017 / NBRC 107636 / OCM 62 / WeN5</strain>
    </source>
</reference>
<dbReference type="GO" id="GO:0005886">
    <property type="term" value="C:plasma membrane"/>
    <property type="evidence" value="ECO:0007669"/>
    <property type="project" value="UniProtKB-SubCell"/>
</dbReference>
<evidence type="ECO:0000256" key="3">
    <source>
        <dbReference type="ARBA" id="ARBA00022692"/>
    </source>
</evidence>
<keyword evidence="4 6" id="KW-1133">Transmembrane helix</keyword>
<name>F7XPE0_METZD</name>
<evidence type="ECO:0000256" key="5">
    <source>
        <dbReference type="ARBA" id="ARBA00023136"/>
    </source>
</evidence>
<keyword evidence="2" id="KW-1003">Cell membrane</keyword>
<dbReference type="Gene3D" id="1.20.1740.10">
    <property type="entry name" value="Amino acid/polyamine transporter I"/>
    <property type="match status" value="1"/>
</dbReference>
<feature type="transmembrane region" description="Helical" evidence="6">
    <location>
        <begin position="43"/>
        <end position="63"/>
    </location>
</feature>
<dbReference type="InterPro" id="IPR050367">
    <property type="entry name" value="APC_superfamily"/>
</dbReference>
<feature type="transmembrane region" description="Helical" evidence="6">
    <location>
        <begin position="222"/>
        <end position="244"/>
    </location>
</feature>
<dbReference type="EMBL" id="CP002101">
    <property type="protein sequence ID" value="AEH60268.1"/>
    <property type="molecule type" value="Genomic_DNA"/>
</dbReference>
<dbReference type="KEGG" id="mzh:Mzhil_0393"/>
<dbReference type="RefSeq" id="WP_013897707.1">
    <property type="nucleotide sequence ID" value="NC_015676.1"/>
</dbReference>
<dbReference type="AlphaFoldDB" id="F7XPE0"/>
<evidence type="ECO:0000256" key="6">
    <source>
        <dbReference type="SAM" id="Phobius"/>
    </source>
</evidence>
<proteinExistence type="predicted"/>
<keyword evidence="5 6" id="KW-0472">Membrane</keyword>
<dbReference type="InterPro" id="IPR002293">
    <property type="entry name" value="AA/rel_permease1"/>
</dbReference>
<feature type="transmembrane region" description="Helical" evidence="6">
    <location>
        <begin position="268"/>
        <end position="296"/>
    </location>
</feature>
<keyword evidence="8" id="KW-1185">Reference proteome</keyword>
<evidence type="ECO:0000313" key="7">
    <source>
        <dbReference type="EMBL" id="AEH60268.1"/>
    </source>
</evidence>
<dbReference type="GeneID" id="10821998"/>
<evidence type="ECO:0000256" key="1">
    <source>
        <dbReference type="ARBA" id="ARBA00004651"/>
    </source>
</evidence>
<evidence type="ECO:0000313" key="8">
    <source>
        <dbReference type="Proteomes" id="UP000006622"/>
    </source>
</evidence>
<evidence type="ECO:0000256" key="4">
    <source>
        <dbReference type="ARBA" id="ARBA00022989"/>
    </source>
</evidence>
<feature type="transmembrane region" description="Helical" evidence="6">
    <location>
        <begin position="347"/>
        <end position="365"/>
    </location>
</feature>
<dbReference type="PANTHER" id="PTHR42770">
    <property type="entry name" value="AMINO ACID TRANSPORTER-RELATED"/>
    <property type="match status" value="1"/>
</dbReference>
<dbReference type="PIRSF" id="PIRSF006060">
    <property type="entry name" value="AA_transporter"/>
    <property type="match status" value="1"/>
</dbReference>
<dbReference type="OrthoDB" id="43026at2157"/>
<feature type="transmembrane region" description="Helical" evidence="6">
    <location>
        <begin position="89"/>
        <end position="114"/>
    </location>
</feature>
<evidence type="ECO:0000256" key="2">
    <source>
        <dbReference type="ARBA" id="ARBA00022475"/>
    </source>
</evidence>
<feature type="transmembrane region" description="Helical" evidence="6">
    <location>
        <begin position="405"/>
        <end position="423"/>
    </location>
</feature>
<protein>
    <submittedName>
        <fullName evidence="7">Amino acid permease-associated region</fullName>
    </submittedName>
</protein>
<sequence>MGEDIKLKRELGILEITLIGVGSILGAGIYVLIGAAAGLAGNAVWVSFLIASMVAGLTGFSYMELSSMYPLAGAEYEYAKTAFGERTGLTVGLLIVVVEIVACSTVALGFAGYLTSIMDISGSISIAIAVMHIIFFALILLMGIKYSARIAIFLTVIQISGLFLVIFLGLPLIGSVNYFGIPSIDGIFEASALVFFAFLGFEEVVKLAQETREPVYNTPRALILSIVITVILYISVAVSAVSVVDWKTLSESSAPLAEVAAASLGNDAFIVLSVIALFATSNTVLLMLLGGSRILYGMADSRSLPAKLAYIHPVRRTPAISIFIIAVISIVFVFIVDIEAAAKISNFMMFIVFIVINACLIKLRYTHPDSIRKFKVPLCIGKFPIIPFAGIIMCLFLLSHLDITALIYGISILFLLLLLVFYLKRKKDM</sequence>